<dbReference type="Proteomes" id="UP001271007">
    <property type="component" value="Unassembled WGS sequence"/>
</dbReference>
<dbReference type="InterPro" id="IPR011989">
    <property type="entry name" value="ARM-like"/>
</dbReference>
<comment type="caution">
    <text evidence="4">The sequence shown here is derived from an EMBL/GenBank/DDBJ whole genome shotgun (WGS) entry which is preliminary data.</text>
</comment>
<feature type="compositionally biased region" description="Acidic residues" evidence="2">
    <location>
        <begin position="461"/>
        <end position="471"/>
    </location>
</feature>
<feature type="region of interest" description="Disordered" evidence="2">
    <location>
        <begin position="41"/>
        <end position="423"/>
    </location>
</feature>
<proteinExistence type="inferred from homology"/>
<feature type="compositionally biased region" description="Basic residues" evidence="2">
    <location>
        <begin position="313"/>
        <end position="322"/>
    </location>
</feature>
<organism evidence="4 5">
    <name type="scientific">Extremus antarcticus</name>
    <dbReference type="NCBI Taxonomy" id="702011"/>
    <lineage>
        <taxon>Eukaryota</taxon>
        <taxon>Fungi</taxon>
        <taxon>Dikarya</taxon>
        <taxon>Ascomycota</taxon>
        <taxon>Pezizomycotina</taxon>
        <taxon>Dothideomycetes</taxon>
        <taxon>Dothideomycetidae</taxon>
        <taxon>Mycosphaerellales</taxon>
        <taxon>Extremaceae</taxon>
        <taxon>Extremus</taxon>
    </lineage>
</organism>
<feature type="compositionally biased region" description="Polar residues" evidence="2">
    <location>
        <begin position="369"/>
        <end position="382"/>
    </location>
</feature>
<evidence type="ECO:0000256" key="2">
    <source>
        <dbReference type="SAM" id="MobiDB-lite"/>
    </source>
</evidence>
<dbReference type="PANTHER" id="PTHR22100">
    <property type="entry name" value="WINGS APART-LIKE PROTEIN HOMOLOG"/>
    <property type="match status" value="1"/>
</dbReference>
<protein>
    <recommendedName>
        <fullName evidence="3">Wings apart-like protein C-terminal domain-containing protein</fullName>
    </recommendedName>
</protein>
<dbReference type="InterPro" id="IPR039874">
    <property type="entry name" value="WAPL"/>
</dbReference>
<sequence length="1035" mass="112364">MATTSTLQAPRRKKLVYGKLSKPGYNAATFFDDEDELAASAPTIERKAPSKPYAAKTTEAKGHISKPARAPTTARDPFDIPSSDDEFETRVKLVPPPKYTPNLVDDTRGSELAPWETRKKPAAPRQQHDNTTPKNRTKDADPNAQLRRGLARATQSPEAKPSSGSPRQSVSPAQHSPNGAVSPANGLSPANDAGELHATSAAARLAARRRLAASNAPSKPDEKPHQSDPIQKRINRIADSSEGTPRKRARMEVNRKQSEGDVDMADVLSAPSPRSTSNDNTMGAGNETDIYDFPEISGDEEPPSRPAMSPPKVPKRNAKRGKLATTRLTPRKGVSAPARLAEMIATDTDTTDAPTSSPSVSTSRRSTPNGPSTPQSVRNVSPGTPGRPVAKVTPKQANFWSSLLPSDPVAPSPSTLPIKDLSISGSRRATATIRKLTKSQSVVEKRRTRLVDRLKATAVESDGDTSDEDNADGPSNLDTEMVEEASLPGPSKEVHAATLPRQASYTQSQSQSAANVAGPKITYSSVRTYLPEDNMEADLMLGLNVEPPQPVANSKRAILNQSQKSAFDFDESEDEGPGKMRSIHELRASGSNVRDMGDVEDLLDDIAKHKITQRGTRRNALVTLATKLMDKSFKSRFVGQSCEARLAADCGVCPDAIADFLLMSCVALLLDSEPPQHVLRSFQDSSIAGWLTKHLANDTTVSKLAKDRKHNMSKSAQVSLQDITEKLRLHTALWHENVPSTLSPRLVGLRALDLLVRALRRAGDKSDVVDRGQMQAILLGSYRVSDRAQQLDLAMSVSVLESLSTRAVTLNWPADVIEKITHVLPQLDTGSTRLRDASFLALRLCLNLTNDNARNCELLSKGNDGSTTSYLLRSIEKGFGDLGNEEDAEKKTVVLDLLLLAIGVMINLTDHSNQARTQATSNPELLDSLVNIFQFGQRHMLEAESEEESIANVTFGYLAVMLANLCQSEVGRAFIASKLPGQNLRMLVDAVEEFVAHHQKVDTMNFEGEEGREVWSGFTEKLKVVLGRLKEAESA</sequence>
<name>A0AAJ0DEN3_9PEZI</name>
<gene>
    <name evidence="4" type="ORF">LTR09_009988</name>
</gene>
<evidence type="ECO:0000259" key="3">
    <source>
        <dbReference type="Pfam" id="PF07814"/>
    </source>
</evidence>
<feature type="compositionally biased region" description="Acidic residues" evidence="2">
    <location>
        <begin position="289"/>
        <end position="301"/>
    </location>
</feature>
<feature type="region of interest" description="Disordered" evidence="2">
    <location>
        <begin position="454"/>
        <end position="477"/>
    </location>
</feature>
<dbReference type="PANTHER" id="PTHR22100:SF13">
    <property type="entry name" value="WINGS APART-LIKE PROTEIN HOMOLOG"/>
    <property type="match status" value="1"/>
</dbReference>
<feature type="compositionally biased region" description="Basic and acidic residues" evidence="2">
    <location>
        <begin position="250"/>
        <end position="259"/>
    </location>
</feature>
<dbReference type="Pfam" id="PF07814">
    <property type="entry name" value="WAPL"/>
    <property type="match status" value="1"/>
</dbReference>
<feature type="compositionally biased region" description="Polar residues" evidence="2">
    <location>
        <begin position="395"/>
        <end position="404"/>
    </location>
</feature>
<feature type="domain" description="Wings apart-like protein C-terminal" evidence="3">
    <location>
        <begin position="580"/>
        <end position="914"/>
    </location>
</feature>
<dbReference type="InterPro" id="IPR022771">
    <property type="entry name" value="WAPL_C"/>
</dbReference>
<feature type="compositionally biased region" description="Polar residues" evidence="2">
    <location>
        <begin position="272"/>
        <end position="283"/>
    </location>
</feature>
<dbReference type="EMBL" id="JAWDJX010000046">
    <property type="protein sequence ID" value="KAK3048679.1"/>
    <property type="molecule type" value="Genomic_DNA"/>
</dbReference>
<evidence type="ECO:0000313" key="4">
    <source>
        <dbReference type="EMBL" id="KAK3048679.1"/>
    </source>
</evidence>
<feature type="compositionally biased region" description="Low complexity" evidence="2">
    <location>
        <begin position="345"/>
        <end position="368"/>
    </location>
</feature>
<dbReference type="AlphaFoldDB" id="A0AAJ0DEN3"/>
<keyword evidence="5" id="KW-1185">Reference proteome</keyword>
<evidence type="ECO:0000256" key="1">
    <source>
        <dbReference type="ARBA" id="ARBA00006854"/>
    </source>
</evidence>
<evidence type="ECO:0000313" key="5">
    <source>
        <dbReference type="Proteomes" id="UP001271007"/>
    </source>
</evidence>
<reference evidence="4" key="1">
    <citation type="submission" date="2023-04" db="EMBL/GenBank/DDBJ databases">
        <title>Black Yeasts Isolated from many extreme environments.</title>
        <authorList>
            <person name="Coleine C."/>
            <person name="Stajich J.E."/>
            <person name="Selbmann L."/>
        </authorList>
    </citation>
    <scope>NUCLEOTIDE SEQUENCE</scope>
    <source>
        <strain evidence="4">CCFEE 5312</strain>
    </source>
</reference>
<comment type="similarity">
    <text evidence="1">Belongs to the WAPL family.</text>
</comment>
<dbReference type="Gene3D" id="1.25.10.10">
    <property type="entry name" value="Leucine-rich Repeat Variant"/>
    <property type="match status" value="2"/>
</dbReference>
<feature type="compositionally biased region" description="Polar residues" evidence="2">
    <location>
        <begin position="153"/>
        <end position="179"/>
    </location>
</feature>
<accession>A0AAJ0DEN3</accession>